<gene>
    <name evidence="4" type="ORF">DAT39_008886</name>
</gene>
<protein>
    <recommendedName>
        <fullName evidence="3">DRBM domain-containing protein</fullName>
    </recommendedName>
</protein>
<evidence type="ECO:0000313" key="4">
    <source>
        <dbReference type="EMBL" id="KAF5901393.1"/>
    </source>
</evidence>
<feature type="compositionally biased region" description="Polar residues" evidence="2">
    <location>
        <begin position="949"/>
        <end position="966"/>
    </location>
</feature>
<dbReference type="EMBL" id="QNUK01000114">
    <property type="protein sequence ID" value="KAF5901393.1"/>
    <property type="molecule type" value="Genomic_DNA"/>
</dbReference>
<feature type="compositionally biased region" description="Polar residues" evidence="2">
    <location>
        <begin position="1126"/>
        <end position="1153"/>
    </location>
</feature>
<comment type="caution">
    <text evidence="4">The sequence shown here is derived from an EMBL/GenBank/DDBJ whole genome shotgun (WGS) entry which is preliminary data.</text>
</comment>
<dbReference type="Proteomes" id="UP000727407">
    <property type="component" value="Unassembled WGS sequence"/>
</dbReference>
<feature type="coiled-coil region" evidence="1">
    <location>
        <begin position="375"/>
        <end position="409"/>
    </location>
</feature>
<feature type="domain" description="DRBM" evidence="3">
    <location>
        <begin position="795"/>
        <end position="858"/>
    </location>
</feature>
<feature type="domain" description="DRBM" evidence="3">
    <location>
        <begin position="1014"/>
        <end position="1078"/>
    </location>
</feature>
<sequence length="1443" mass="162534">MRYFHNTLIKNNLGLQRGQRCRNDCRPRGNQFDYACPLCNEWRREILRHHTKPGGVINWGNCRPSLWPTEHWELAKAFMQRGLANLSRADQCDAAALLNLLNFCDHFSFINQRLITEVIRSRNELMHSCEMQVSNEWMARFQKSLEQLLLTLHHVPEVAAAGQQIQEMLSVDLSLHMSGMDSVDGESDIEVLIESISQCETELLRESLRHLLSNSDVEGNPFPICDKCEKWKDEILKNHNHKLIDIPWGNCQSCLWPTDKWEVAKVYMLRGIKNHHSFDQLDISSILNFMHHCKHFKGITQDQHLTKVINVRNTVMHSPDFRFSEKEMTDGIKNVLDLAKSLENRVPGLKTISTKIQQFNNILKKCSGRMSQSTADSKEENLKLLDREQQALKEKIESLAQRYEEDQDAELKGELQGMKDFLDQNKDLLENLRPQVNRLNEIQEKVDKHEEDINQLADRVDRLEDVAPDPVFSSDVLKFKNHVFEEARKRNMPDPEFTEETEASGYRGIVNVNGRTFRGSLVCNNKRKAHQEVAKIALEYMNGHPEWKEETSEITSTLSESTSSSNTVFYGDVTVVLDNQEVVSDGCAQEEEAIESAYRKLANQFGLTSREDGSSKKKQAEHQAAKVALQSLSGILNCRSLANAGDNWKGFLKERLDAINLPQPDYDFTTNKVCTSQETEVPTTSEGNSQISTTKEISKNESLQAKILVNAVQDLPTASTVSADSCQETKTLDSSPPDMTSQAHKMDSTVYYGIVTVVLNKQEVMSDGCVQADEAIDGAYKKLACQFGLSSIEGKTAVLKHFCRYNFPPPSELSIHKDDQIFCKLQLSGPYKFSDKDGSSKKKQAEQQAAKVALQHFSGLFNWSFQAEAGKNYKGFLKEHLEANGLKQPEYSCTTNREELEGPSTNDDKSCSSTPYAISKNDSLQTNSSVPVVQDPPKASTGNAVDYQEINSSSPELPSQAPKMNSTGSRQYGIVTVVLNNQEVVSEACAQEEEATDSAYRKLACQFGLTSPEGKAEVLKYFHECHFPQPSEILVRENDKISCKLQLTGDFTFYDKDGSSKKKQAEQQAAMVALQQLSGLFNYSFKAEAGKNYKGILKERLDALQLQNPVYECKAEQGASKEVEGPSTSGDNSHSSCTTAISKTFRPQPNDGANQECLEPKTQDAIPSDISSIPDPTFEYSAIKTLLQLYNLKPPSVTVKRLNTETIFSCQVDINLDKFMFQNNTDYTAKKDAIRKTYFLLGNALGIAQLDENNASMLVKQAFSQKSLPHPREVFEDKKCTLNDITYNLRYDGKGLTEAEAMQDALQKALDALTVLFGFMSLPKHTTVEKTEAQINNLLRTKGQKDLSYSHKRTGYKSSIELMFNDYSMESKREKKKKENANYLSGCILGLLAVEPEPNTVSLRNCLDDWFKKMNLEQPVFENVEEAHGVKVTFSVRVSCSNP</sequence>
<feature type="compositionally biased region" description="Polar residues" evidence="2">
    <location>
        <begin position="911"/>
        <end position="931"/>
    </location>
</feature>
<keyword evidence="1" id="KW-0175">Coiled coil</keyword>
<feature type="region of interest" description="Disordered" evidence="2">
    <location>
        <begin position="1117"/>
        <end position="1157"/>
    </location>
</feature>
<feature type="coiled-coil region" evidence="1">
    <location>
        <begin position="439"/>
        <end position="466"/>
    </location>
</feature>
<organism evidence="4 5">
    <name type="scientific">Clarias magur</name>
    <name type="common">Asian catfish</name>
    <name type="synonym">Macropteronotus magur</name>
    <dbReference type="NCBI Taxonomy" id="1594786"/>
    <lineage>
        <taxon>Eukaryota</taxon>
        <taxon>Metazoa</taxon>
        <taxon>Chordata</taxon>
        <taxon>Craniata</taxon>
        <taxon>Vertebrata</taxon>
        <taxon>Euteleostomi</taxon>
        <taxon>Actinopterygii</taxon>
        <taxon>Neopterygii</taxon>
        <taxon>Teleostei</taxon>
        <taxon>Ostariophysi</taxon>
        <taxon>Siluriformes</taxon>
        <taxon>Clariidae</taxon>
        <taxon>Clarias</taxon>
    </lineage>
</organism>
<dbReference type="Gene3D" id="3.30.160.20">
    <property type="match status" value="1"/>
</dbReference>
<dbReference type="PANTHER" id="PTHR35083">
    <property type="entry name" value="RGD1565685 PROTEIN"/>
    <property type="match status" value="1"/>
</dbReference>
<dbReference type="SUPFAM" id="SSF54768">
    <property type="entry name" value="dsRNA-binding domain-like"/>
    <property type="match status" value="1"/>
</dbReference>
<accession>A0A8J4U6X1</accession>
<proteinExistence type="predicted"/>
<feature type="compositionally biased region" description="Basic and acidic residues" evidence="2">
    <location>
        <begin position="897"/>
        <end position="910"/>
    </location>
</feature>
<feature type="non-terminal residue" evidence="4">
    <location>
        <position position="1"/>
    </location>
</feature>
<evidence type="ECO:0000259" key="3">
    <source>
        <dbReference type="SMART" id="SM00358"/>
    </source>
</evidence>
<dbReference type="InterPro" id="IPR027897">
    <property type="entry name" value="DUF4559"/>
</dbReference>
<evidence type="ECO:0000256" key="2">
    <source>
        <dbReference type="SAM" id="MobiDB-lite"/>
    </source>
</evidence>
<evidence type="ECO:0000256" key="1">
    <source>
        <dbReference type="SAM" id="Coils"/>
    </source>
</evidence>
<name>A0A8J4U6X1_CLAMG</name>
<dbReference type="PANTHER" id="PTHR35083:SF3">
    <property type="entry name" value="SI:CH211-91P5.3"/>
    <property type="match status" value="1"/>
</dbReference>
<reference evidence="4" key="1">
    <citation type="submission" date="2020-07" db="EMBL/GenBank/DDBJ databases">
        <title>Clarias magur genome sequencing, assembly and annotation.</title>
        <authorList>
            <person name="Kushwaha B."/>
            <person name="Kumar R."/>
            <person name="Das P."/>
            <person name="Joshi C.G."/>
            <person name="Kumar D."/>
            <person name="Nagpure N.S."/>
            <person name="Pandey M."/>
            <person name="Agarwal S."/>
            <person name="Srivastava S."/>
            <person name="Singh M."/>
            <person name="Sahoo L."/>
            <person name="Jayasankar P."/>
            <person name="Meher P.K."/>
            <person name="Koringa P.G."/>
            <person name="Iquebal M.A."/>
            <person name="Das S.P."/>
            <person name="Bit A."/>
            <person name="Patnaik S."/>
            <person name="Patel N."/>
            <person name="Shah T.M."/>
            <person name="Hinsu A."/>
            <person name="Jena J.K."/>
        </authorList>
    </citation>
    <scope>NUCLEOTIDE SEQUENCE</scope>
    <source>
        <strain evidence="4">CIFAMagur01</strain>
        <tissue evidence="4">Testis</tissue>
    </source>
</reference>
<keyword evidence="5" id="KW-1185">Reference proteome</keyword>
<feature type="region of interest" description="Disordered" evidence="2">
    <location>
        <begin position="723"/>
        <end position="743"/>
    </location>
</feature>
<dbReference type="SMART" id="SM00358">
    <property type="entry name" value="DSRM"/>
    <property type="match status" value="3"/>
</dbReference>
<feature type="region of interest" description="Disordered" evidence="2">
    <location>
        <begin position="897"/>
        <end position="966"/>
    </location>
</feature>
<feature type="domain" description="DRBM" evidence="3">
    <location>
        <begin position="479"/>
        <end position="542"/>
    </location>
</feature>
<dbReference type="InterPro" id="IPR014720">
    <property type="entry name" value="dsRBD_dom"/>
</dbReference>
<feature type="region of interest" description="Disordered" evidence="2">
    <location>
        <begin position="677"/>
        <end position="696"/>
    </location>
</feature>
<dbReference type="Pfam" id="PF15112">
    <property type="entry name" value="DUF4559"/>
    <property type="match status" value="2"/>
</dbReference>
<dbReference type="OrthoDB" id="9934809at2759"/>
<evidence type="ECO:0000313" key="5">
    <source>
        <dbReference type="Proteomes" id="UP000727407"/>
    </source>
</evidence>